<dbReference type="GO" id="GO:0000049">
    <property type="term" value="F:tRNA binding"/>
    <property type="evidence" value="ECO:0007669"/>
    <property type="project" value="UniProtKB-UniRule"/>
</dbReference>
<evidence type="ECO:0000256" key="5">
    <source>
        <dbReference type="ARBA" id="ARBA00022801"/>
    </source>
</evidence>
<dbReference type="Proteomes" id="UP001196379">
    <property type="component" value="Unassembled WGS sequence"/>
</dbReference>
<comment type="caution">
    <text evidence="10">The sequence shown here is derived from an EMBL/GenBank/DDBJ whole genome shotgun (WGS) entry which is preliminary data.</text>
</comment>
<dbReference type="GO" id="GO:0001682">
    <property type="term" value="P:tRNA 5'-leader removal"/>
    <property type="evidence" value="ECO:0007669"/>
    <property type="project" value="UniProtKB-UniRule"/>
</dbReference>
<organism evidence="10 11">
    <name type="scientific">Ursidibacter maritimus</name>
    <dbReference type="NCBI Taxonomy" id="1331689"/>
    <lineage>
        <taxon>Bacteria</taxon>
        <taxon>Pseudomonadati</taxon>
        <taxon>Pseudomonadota</taxon>
        <taxon>Gammaproteobacteria</taxon>
        <taxon>Pasteurellales</taxon>
        <taxon>Pasteurellaceae</taxon>
        <taxon>Ursidibacter</taxon>
    </lineage>
</organism>
<dbReference type="InterPro" id="IPR020568">
    <property type="entry name" value="Ribosomal_Su5_D2-typ_SF"/>
</dbReference>
<dbReference type="GO" id="GO:0042781">
    <property type="term" value="F:3'-tRNA processing endoribonuclease activity"/>
    <property type="evidence" value="ECO:0007669"/>
    <property type="project" value="TreeGrafter"/>
</dbReference>
<evidence type="ECO:0000256" key="1">
    <source>
        <dbReference type="ARBA" id="ARBA00002663"/>
    </source>
</evidence>
<evidence type="ECO:0000256" key="6">
    <source>
        <dbReference type="ARBA" id="ARBA00022884"/>
    </source>
</evidence>
<dbReference type="GO" id="GO:0030677">
    <property type="term" value="C:ribonuclease P complex"/>
    <property type="evidence" value="ECO:0007669"/>
    <property type="project" value="TreeGrafter"/>
</dbReference>
<evidence type="ECO:0000313" key="10">
    <source>
        <dbReference type="EMBL" id="MBV6547107.1"/>
    </source>
</evidence>
<dbReference type="AlphaFoldDB" id="A0A949WQM2"/>
<dbReference type="InterPro" id="IPR000100">
    <property type="entry name" value="RNase_P"/>
</dbReference>
<dbReference type="PANTHER" id="PTHR33992:SF1">
    <property type="entry name" value="RIBONUCLEASE P PROTEIN COMPONENT"/>
    <property type="match status" value="1"/>
</dbReference>
<evidence type="ECO:0000256" key="4">
    <source>
        <dbReference type="ARBA" id="ARBA00022759"/>
    </source>
</evidence>
<evidence type="ECO:0000313" key="11">
    <source>
        <dbReference type="Proteomes" id="UP000732858"/>
    </source>
</evidence>
<dbReference type="Gene3D" id="3.30.230.10">
    <property type="match status" value="1"/>
</dbReference>
<evidence type="ECO:0000313" key="12">
    <source>
        <dbReference type="Proteomes" id="UP001196379"/>
    </source>
</evidence>
<keyword evidence="2 7" id="KW-0819">tRNA processing</keyword>
<keyword evidence="4 7" id="KW-0255">Endonuclease</keyword>
<dbReference type="PANTHER" id="PTHR33992">
    <property type="entry name" value="RIBONUCLEASE P PROTEIN COMPONENT"/>
    <property type="match status" value="1"/>
</dbReference>
<comment type="function">
    <text evidence="1 7">RNaseP catalyzes the removal of the 5'-leader sequence from pre-tRNA to produce the mature 5'-terminus. It can also cleave other RNA substrates such as 4.5S RNA. The protein component plays an auxiliary but essential role in vivo by binding to the 5'-leader sequence and broadening the substrate specificity of the ribozyme.</text>
</comment>
<comment type="similarity">
    <text evidence="7">Belongs to the RnpA family.</text>
</comment>
<dbReference type="GeneID" id="65548175"/>
<keyword evidence="3 7" id="KW-0540">Nuclease</keyword>
<keyword evidence="6 7" id="KW-0694">RNA-binding</keyword>
<evidence type="ECO:0000256" key="8">
    <source>
        <dbReference type="NCBIfam" id="TIGR00188"/>
    </source>
</evidence>
<gene>
    <name evidence="7 10" type="primary">rnpA</name>
    <name evidence="9" type="ORF">HT657_05870</name>
    <name evidence="10" type="ORF">HT672_07425</name>
</gene>
<dbReference type="EC" id="3.1.26.5" evidence="7 8"/>
<dbReference type="HAMAP" id="MF_00227">
    <property type="entry name" value="RNase_P"/>
    <property type="match status" value="1"/>
</dbReference>
<dbReference type="Proteomes" id="UP000732858">
    <property type="component" value="Unassembled WGS sequence"/>
</dbReference>
<name>A0A949WQM2_9PAST</name>
<dbReference type="SUPFAM" id="SSF54211">
    <property type="entry name" value="Ribosomal protein S5 domain 2-like"/>
    <property type="match status" value="1"/>
</dbReference>
<dbReference type="EMBL" id="JABUMC010000015">
    <property type="protein sequence ID" value="MBV6547107.1"/>
    <property type="molecule type" value="Genomic_DNA"/>
</dbReference>
<keyword evidence="5 7" id="KW-0378">Hydrolase</keyword>
<evidence type="ECO:0000256" key="7">
    <source>
        <dbReference type="HAMAP-Rule" id="MF_00227"/>
    </source>
</evidence>
<dbReference type="InterPro" id="IPR020539">
    <property type="entry name" value="RNase_P_CS"/>
</dbReference>
<evidence type="ECO:0000313" key="9">
    <source>
        <dbReference type="EMBL" id="MBV6531663.1"/>
    </source>
</evidence>
<dbReference type="NCBIfam" id="TIGR00188">
    <property type="entry name" value="rnpA"/>
    <property type="match status" value="1"/>
</dbReference>
<accession>A0A949WQM2</accession>
<comment type="catalytic activity">
    <reaction evidence="7">
        <text>Endonucleolytic cleavage of RNA, removing 5'-extranucleotides from tRNA precursor.</text>
        <dbReference type="EC" id="3.1.26.5"/>
    </reaction>
</comment>
<reference evidence="10 12" key="1">
    <citation type="journal article" date="2021" name="Mol. Ecol.">
        <title>Polar bear-adapted Ursidibacter maritimus are remarkably conserved after generations in captivity.</title>
        <authorList>
            <person name="Espinosa-Gongora C."/>
            <person name="Hansen M.J."/>
            <person name="Bertelsen M.F."/>
            <person name="Bojesen A.M."/>
        </authorList>
    </citation>
    <scope>NUCLEOTIDE SEQUENCE</scope>
    <source>
        <strain evidence="10">Pb43105x</strain>
        <strain evidence="9 12">Pb43106</strain>
    </source>
</reference>
<keyword evidence="12" id="KW-1185">Reference proteome</keyword>
<proteinExistence type="inferred from homology"/>
<dbReference type="EMBL" id="JABULY010000002">
    <property type="protein sequence ID" value="MBV6531663.1"/>
    <property type="molecule type" value="Genomic_DNA"/>
</dbReference>
<dbReference type="GO" id="GO:0004526">
    <property type="term" value="F:ribonuclease P activity"/>
    <property type="evidence" value="ECO:0007669"/>
    <property type="project" value="UniProtKB-UniRule"/>
</dbReference>
<dbReference type="InterPro" id="IPR014721">
    <property type="entry name" value="Ribsml_uS5_D2-typ_fold_subgr"/>
</dbReference>
<evidence type="ECO:0000256" key="2">
    <source>
        <dbReference type="ARBA" id="ARBA00022694"/>
    </source>
</evidence>
<dbReference type="Pfam" id="PF00825">
    <property type="entry name" value="Ribonuclease_P"/>
    <property type="match status" value="1"/>
</dbReference>
<dbReference type="PROSITE" id="PS00648">
    <property type="entry name" value="RIBONUCLEASE_P"/>
    <property type="match status" value="1"/>
</dbReference>
<dbReference type="RefSeq" id="WP_157402383.1">
    <property type="nucleotide sequence ID" value="NZ_JABULY010000002.1"/>
</dbReference>
<protein>
    <recommendedName>
        <fullName evidence="7 8">Ribonuclease P protein component</fullName>
        <shortName evidence="7">RNase P protein</shortName>
        <shortName evidence="7">RNaseP protein</shortName>
        <ecNumber evidence="7 8">3.1.26.5</ecNumber>
    </recommendedName>
    <alternativeName>
        <fullName evidence="7">Protein C5</fullName>
    </alternativeName>
</protein>
<dbReference type="FunFam" id="3.30.230.10:FF:000016">
    <property type="entry name" value="Ribonuclease P protein component"/>
    <property type="match status" value="1"/>
</dbReference>
<evidence type="ECO:0000256" key="3">
    <source>
        <dbReference type="ARBA" id="ARBA00022722"/>
    </source>
</evidence>
<comment type="subunit">
    <text evidence="7">Consists of a catalytic RNA component (M1 or rnpB) and a protein subunit.</text>
</comment>
<dbReference type="OrthoDB" id="9796422at2"/>
<sequence>MNKLTFSRELRLLAPVQFKAVFEQPFRASTPQLTLLARENSLQNPRLGLTVAKKHLKRAHDRNRIKRIVRESFRLKQQQLPHYDFVFVAKAGIGKLSNAELFEILEKLWQRHIRLAQQTKQNQA</sequence>